<dbReference type="EMBL" id="JADDOJ010000025">
    <property type="protein sequence ID" value="MBE7940541.1"/>
    <property type="molecule type" value="Genomic_DNA"/>
</dbReference>
<dbReference type="SUPFAM" id="SSF52833">
    <property type="entry name" value="Thioredoxin-like"/>
    <property type="match status" value="1"/>
</dbReference>
<dbReference type="Pfam" id="PF00085">
    <property type="entry name" value="Thioredoxin"/>
    <property type="match status" value="1"/>
</dbReference>
<gene>
    <name evidence="2" type="ORF">IM725_08165</name>
</gene>
<comment type="caution">
    <text evidence="2">The sequence shown here is derived from an EMBL/GenBank/DDBJ whole genome shotgun (WGS) entry which is preliminary data.</text>
</comment>
<dbReference type="InterPro" id="IPR013766">
    <property type="entry name" value="Thioredoxin_domain"/>
</dbReference>
<feature type="domain" description="Thioredoxin" evidence="1">
    <location>
        <begin position="12"/>
        <end position="71"/>
    </location>
</feature>
<reference evidence="2 3" key="1">
    <citation type="submission" date="2020-10" db="EMBL/GenBank/DDBJ databases">
        <title>Draft genome of Ramlibacter aquaticus LMG 30558.</title>
        <authorList>
            <person name="Props R."/>
        </authorList>
    </citation>
    <scope>NUCLEOTIDE SEQUENCE [LARGE SCALE GENOMIC DNA]</scope>
    <source>
        <strain evidence="2 3">LMG 30558</strain>
    </source>
</reference>
<name>A0ABR9SDW4_9BURK</name>
<accession>A0ABR9SDW4</accession>
<protein>
    <submittedName>
        <fullName evidence="2">Thioredoxin family protein</fullName>
    </submittedName>
</protein>
<dbReference type="Gene3D" id="3.40.30.10">
    <property type="entry name" value="Glutaredoxin"/>
    <property type="match status" value="1"/>
</dbReference>
<dbReference type="CDD" id="cd02947">
    <property type="entry name" value="TRX_family"/>
    <property type="match status" value="1"/>
</dbReference>
<evidence type="ECO:0000313" key="3">
    <source>
        <dbReference type="Proteomes" id="UP000715965"/>
    </source>
</evidence>
<dbReference type="InterPro" id="IPR036249">
    <property type="entry name" value="Thioredoxin-like_sf"/>
</dbReference>
<dbReference type="Proteomes" id="UP000715965">
    <property type="component" value="Unassembled WGS sequence"/>
</dbReference>
<dbReference type="RefSeq" id="WP_193780083.1">
    <property type="nucleotide sequence ID" value="NZ_JADDOJ010000025.1"/>
</dbReference>
<evidence type="ECO:0000313" key="2">
    <source>
        <dbReference type="EMBL" id="MBE7940541.1"/>
    </source>
</evidence>
<evidence type="ECO:0000259" key="1">
    <source>
        <dbReference type="Pfam" id="PF00085"/>
    </source>
</evidence>
<keyword evidence="3" id="KW-1185">Reference proteome</keyword>
<proteinExistence type="predicted"/>
<organism evidence="2 3">
    <name type="scientific">Ramlibacter aquaticus</name>
    <dbReference type="NCBI Taxonomy" id="2780094"/>
    <lineage>
        <taxon>Bacteria</taxon>
        <taxon>Pseudomonadati</taxon>
        <taxon>Pseudomonadota</taxon>
        <taxon>Betaproteobacteria</taxon>
        <taxon>Burkholderiales</taxon>
        <taxon>Comamonadaceae</taxon>
        <taxon>Ramlibacter</taxon>
    </lineage>
</organism>
<sequence>MDSGTSTPQPGWVICLCAEWCGTCREWRAAFEAAQAAHPELRFAWVDIEDESDAMGEVDVETFPTLLVARGTRPLFLGPVLPSAPGFERLLASLLHGGDEQPSATVPAEAGPLLARLTGRVLAKP</sequence>